<evidence type="ECO:0000313" key="4">
    <source>
        <dbReference type="Proteomes" id="UP000325315"/>
    </source>
</evidence>
<dbReference type="InterPro" id="IPR012337">
    <property type="entry name" value="RNaseH-like_sf"/>
</dbReference>
<organism evidence="3 4">
    <name type="scientific">Gossypium australe</name>
    <dbReference type="NCBI Taxonomy" id="47621"/>
    <lineage>
        <taxon>Eukaryota</taxon>
        <taxon>Viridiplantae</taxon>
        <taxon>Streptophyta</taxon>
        <taxon>Embryophyta</taxon>
        <taxon>Tracheophyta</taxon>
        <taxon>Spermatophyta</taxon>
        <taxon>Magnoliopsida</taxon>
        <taxon>eudicotyledons</taxon>
        <taxon>Gunneridae</taxon>
        <taxon>Pentapetalae</taxon>
        <taxon>rosids</taxon>
        <taxon>malvids</taxon>
        <taxon>Malvales</taxon>
        <taxon>Malvaceae</taxon>
        <taxon>Malvoideae</taxon>
        <taxon>Gossypium</taxon>
    </lineage>
</organism>
<name>A0A5B6WEQ5_9ROSI</name>
<feature type="domain" description="Integrase zinc-binding" evidence="1">
    <location>
        <begin position="53"/>
        <end position="98"/>
    </location>
</feature>
<keyword evidence="4" id="KW-1185">Reference proteome</keyword>
<dbReference type="Gene3D" id="3.30.420.10">
    <property type="entry name" value="Ribonuclease H-like superfamily/Ribonuclease H"/>
    <property type="match status" value="1"/>
</dbReference>
<proteinExistence type="predicted"/>
<sequence>MNTHLALSDDGSIVAELKARPIQCESTSDSRYQIGLDDCLMFRDRICVPKNLELIQNILYEAHSVRLSVHLGSTKMYNYLKQLYSWSGLKRDIYEFVQVKAEHQVPSSLFQPVIILEWKWDRVTMDFVSGLPLTHKKKDAIWIIYVAILEEITRSSSTKFNFSRAFHSQTDRQSERVIQILEDMLRCCVLEFECNWEKYLSLFEFAYNNSFQSSIKMALYEPLYDSWGLFNQRNQRESQNNSQLFERSFRSSEIGCYTPWKKILRFGWKGKLSPRFIRPYEIIERIGLVAYRLALPLELEKINNMFNLSMLRRYRFDPSHVISPSKIEIQPDITYNKEPIGKRDQRIKK</sequence>
<accession>A0A5B6WEQ5</accession>
<dbReference type="PANTHER" id="PTHR45835">
    <property type="entry name" value="YALI0A06105P"/>
    <property type="match status" value="1"/>
</dbReference>
<dbReference type="InterPro" id="IPR036397">
    <property type="entry name" value="RNaseH_sf"/>
</dbReference>
<dbReference type="Gene3D" id="1.10.340.70">
    <property type="match status" value="1"/>
</dbReference>
<gene>
    <name evidence="3" type="ORF">EPI10_020225</name>
</gene>
<dbReference type="AlphaFoldDB" id="A0A5B6WEQ5"/>
<dbReference type="PANTHER" id="PTHR45835:SF99">
    <property type="entry name" value="CHROMO DOMAIN-CONTAINING PROTEIN-RELATED"/>
    <property type="match status" value="1"/>
</dbReference>
<evidence type="ECO:0000259" key="2">
    <source>
        <dbReference type="Pfam" id="PF24626"/>
    </source>
</evidence>
<dbReference type="SUPFAM" id="SSF53098">
    <property type="entry name" value="Ribonuclease H-like"/>
    <property type="match status" value="1"/>
</dbReference>
<feature type="domain" description="Tf2-1-like SH3-like" evidence="2">
    <location>
        <begin position="264"/>
        <end position="315"/>
    </location>
</feature>
<reference evidence="4" key="1">
    <citation type="journal article" date="2019" name="Plant Biotechnol. J.">
        <title>Genome sequencing of the Australian wild diploid species Gossypium australe highlights disease resistance and delayed gland morphogenesis.</title>
        <authorList>
            <person name="Cai Y."/>
            <person name="Cai X."/>
            <person name="Wang Q."/>
            <person name="Wang P."/>
            <person name="Zhang Y."/>
            <person name="Cai C."/>
            <person name="Xu Y."/>
            <person name="Wang K."/>
            <person name="Zhou Z."/>
            <person name="Wang C."/>
            <person name="Geng S."/>
            <person name="Li B."/>
            <person name="Dong Q."/>
            <person name="Hou Y."/>
            <person name="Wang H."/>
            <person name="Ai P."/>
            <person name="Liu Z."/>
            <person name="Yi F."/>
            <person name="Sun M."/>
            <person name="An G."/>
            <person name="Cheng J."/>
            <person name="Zhang Y."/>
            <person name="Shi Q."/>
            <person name="Xie Y."/>
            <person name="Shi X."/>
            <person name="Chang Y."/>
            <person name="Huang F."/>
            <person name="Chen Y."/>
            <person name="Hong S."/>
            <person name="Mi L."/>
            <person name="Sun Q."/>
            <person name="Zhang L."/>
            <person name="Zhou B."/>
            <person name="Peng R."/>
            <person name="Zhang X."/>
            <person name="Liu F."/>
        </authorList>
    </citation>
    <scope>NUCLEOTIDE SEQUENCE [LARGE SCALE GENOMIC DNA]</scope>
    <source>
        <strain evidence="4">cv. PA1801</strain>
    </source>
</reference>
<dbReference type="Pfam" id="PF24626">
    <property type="entry name" value="SH3_Tf2-1"/>
    <property type="match status" value="1"/>
</dbReference>
<dbReference type="EMBL" id="SMMG02000003">
    <property type="protein sequence ID" value="KAA3479735.1"/>
    <property type="molecule type" value="Genomic_DNA"/>
</dbReference>
<dbReference type="Proteomes" id="UP000325315">
    <property type="component" value="Unassembled WGS sequence"/>
</dbReference>
<dbReference type="InterPro" id="IPR056924">
    <property type="entry name" value="SH3_Tf2-1"/>
</dbReference>
<dbReference type="Pfam" id="PF17921">
    <property type="entry name" value="Integrase_H2C2"/>
    <property type="match status" value="1"/>
</dbReference>
<comment type="caution">
    <text evidence="3">The sequence shown here is derived from an EMBL/GenBank/DDBJ whole genome shotgun (WGS) entry which is preliminary data.</text>
</comment>
<protein>
    <submittedName>
        <fullName evidence="3">DNA/RNA polymerases superfamily protein</fullName>
    </submittedName>
</protein>
<dbReference type="InterPro" id="IPR041588">
    <property type="entry name" value="Integrase_H2C2"/>
</dbReference>
<evidence type="ECO:0000259" key="1">
    <source>
        <dbReference type="Pfam" id="PF17921"/>
    </source>
</evidence>
<evidence type="ECO:0000313" key="3">
    <source>
        <dbReference type="EMBL" id="KAA3479735.1"/>
    </source>
</evidence>
<dbReference type="GO" id="GO:0003676">
    <property type="term" value="F:nucleic acid binding"/>
    <property type="evidence" value="ECO:0007669"/>
    <property type="project" value="InterPro"/>
</dbReference>